<evidence type="ECO:0000313" key="2">
    <source>
        <dbReference type="EMBL" id="GAA4467114.1"/>
    </source>
</evidence>
<dbReference type="RefSeq" id="WP_345083187.1">
    <property type="nucleotide sequence ID" value="NZ_BAABFA010000015.1"/>
</dbReference>
<feature type="transmembrane region" description="Helical" evidence="1">
    <location>
        <begin position="92"/>
        <end position="112"/>
    </location>
</feature>
<keyword evidence="1" id="KW-0812">Transmembrane</keyword>
<reference evidence="3" key="1">
    <citation type="journal article" date="2019" name="Int. J. Syst. Evol. Microbiol.">
        <title>The Global Catalogue of Microorganisms (GCM) 10K type strain sequencing project: providing services to taxonomists for standard genome sequencing and annotation.</title>
        <authorList>
            <consortium name="The Broad Institute Genomics Platform"/>
            <consortium name="The Broad Institute Genome Sequencing Center for Infectious Disease"/>
            <person name="Wu L."/>
            <person name="Ma J."/>
        </authorList>
    </citation>
    <scope>NUCLEOTIDE SEQUENCE [LARGE SCALE GENOMIC DNA]</scope>
    <source>
        <strain evidence="3">JCM 32105</strain>
    </source>
</reference>
<proteinExistence type="predicted"/>
<sequence>MMQDEIRNELNELGSTLGSKGREMPMQAPEGYFEGLAERMTRMAADTEDLRMARIDMPYKVPAGYFDTLPGKVMERTGVVQKKGILISFRQLRWAAAAVLFIMAGIGGYQMFYGNEAPRYEQEILANVEDGDIQEYLADAGGAKPDAGKGTSIDKMDIAPADIIVYLDETGWDNEYY</sequence>
<gene>
    <name evidence="2" type="ORF">GCM10023093_22400</name>
</gene>
<accession>A0ABP8NIU8</accession>
<dbReference type="EMBL" id="BAABFA010000015">
    <property type="protein sequence ID" value="GAA4467114.1"/>
    <property type="molecule type" value="Genomic_DNA"/>
</dbReference>
<keyword evidence="1" id="KW-0472">Membrane</keyword>
<protein>
    <submittedName>
        <fullName evidence="2">Uncharacterized protein</fullName>
    </submittedName>
</protein>
<keyword evidence="3" id="KW-1185">Reference proteome</keyword>
<comment type="caution">
    <text evidence="2">The sequence shown here is derived from an EMBL/GenBank/DDBJ whole genome shotgun (WGS) entry which is preliminary data.</text>
</comment>
<keyword evidence="1" id="KW-1133">Transmembrane helix</keyword>
<evidence type="ECO:0000256" key="1">
    <source>
        <dbReference type="SAM" id="Phobius"/>
    </source>
</evidence>
<evidence type="ECO:0000313" key="3">
    <source>
        <dbReference type="Proteomes" id="UP001500067"/>
    </source>
</evidence>
<organism evidence="2 3">
    <name type="scientific">Nemorincola caseinilytica</name>
    <dbReference type="NCBI Taxonomy" id="2054315"/>
    <lineage>
        <taxon>Bacteria</taxon>
        <taxon>Pseudomonadati</taxon>
        <taxon>Bacteroidota</taxon>
        <taxon>Chitinophagia</taxon>
        <taxon>Chitinophagales</taxon>
        <taxon>Chitinophagaceae</taxon>
        <taxon>Nemorincola</taxon>
    </lineage>
</organism>
<dbReference type="Proteomes" id="UP001500067">
    <property type="component" value="Unassembled WGS sequence"/>
</dbReference>
<name>A0ABP8NIU8_9BACT</name>